<dbReference type="CDD" id="cd16414">
    <property type="entry name" value="dndB_like"/>
    <property type="match status" value="1"/>
</dbReference>
<dbReference type="RefSeq" id="WP_195350102.1">
    <property type="nucleotide sequence ID" value="NZ_JAPUAC010000019.1"/>
</dbReference>
<dbReference type="EMBL" id="JAPUAC010000019">
    <property type="protein sequence ID" value="MCZ2656278.1"/>
    <property type="molecule type" value="Genomic_DNA"/>
</dbReference>
<protein>
    <submittedName>
        <fullName evidence="1">DGQHR domain-containing protein</fullName>
    </submittedName>
</protein>
<comment type="caution">
    <text evidence="1">The sequence shown here is derived from an EMBL/GenBank/DDBJ whole genome shotgun (WGS) entry which is preliminary data.</text>
</comment>
<proteinExistence type="predicted"/>
<dbReference type="AlphaFoldDB" id="A0ABD4VXT1"/>
<dbReference type="Proteomes" id="UP001075704">
    <property type="component" value="Unassembled WGS sequence"/>
</dbReference>
<organism evidence="1 2">
    <name type="scientific">Bacteroides fragilis</name>
    <dbReference type="NCBI Taxonomy" id="817"/>
    <lineage>
        <taxon>Bacteria</taxon>
        <taxon>Pseudomonadati</taxon>
        <taxon>Bacteroidota</taxon>
        <taxon>Bacteroidia</taxon>
        <taxon>Bacteroidales</taxon>
        <taxon>Bacteroidaceae</taxon>
        <taxon>Bacteroides</taxon>
    </lineage>
</organism>
<evidence type="ECO:0000313" key="2">
    <source>
        <dbReference type="Proteomes" id="UP001075704"/>
    </source>
</evidence>
<dbReference type="InterPro" id="IPR017601">
    <property type="entry name" value="DGQHR-contain_dom"/>
</dbReference>
<evidence type="ECO:0000313" key="1">
    <source>
        <dbReference type="EMBL" id="MCZ2656278.1"/>
    </source>
</evidence>
<accession>A0ABD4VXT1</accession>
<sequence>MKIPAIKGKIGETIYYIANLTFQQINQLVKRVDSELHTSTSLKEEIQRSLSDNYIKIKQYILTRDDHFFNSLVLAVYDGLPVWTEIRYELEEEWYHNVGVLHFNGDEKIFPVDGQHRVEGIKAALREKSEIASETISVILIGHNNTPEGMEKSRRIFSTLNRYAKPVRLGDIIALDEDDIVAITTRIMLENFPLFTGDKIKASNSKSIPSGDKKCFTTLMTLYDCHLELLKYYKFGGNISNGRLKDYLRVRPNDETISGFYDFLVEFWSAFYTCFTEIENYIEDTSLNAAEQYRDPNDGGNIFFRPISLYPFISAIATLAMRGPEHGIIRVMEQFRNIDRTVSSEPWNRVIWNPITHKMVMRNQSLVKYLFMHMYNHDILTNKEKVAIKTKYAAVHNISMEDAITRLNNISIHNA</sequence>
<dbReference type="InterPro" id="IPR017642">
    <property type="entry name" value="DNA_S_mod_DndB"/>
</dbReference>
<reference evidence="1" key="1">
    <citation type="submission" date="2022-12" db="EMBL/GenBank/DDBJ databases">
        <title>Development of a Multilocus Sequence Typing Scheme for Bacteroides fragilis Based on Whole Genome Sequencing Data and Clinical Application.</title>
        <authorList>
            <person name="Nielsen F.D."/>
            <person name="Justesen U.S."/>
        </authorList>
    </citation>
    <scope>NUCLEOTIDE SEQUENCE</scope>
    <source>
        <strain evidence="1">BF_BC_ODE_DK_2015_2</strain>
    </source>
</reference>
<dbReference type="NCBIfam" id="TIGR03187">
    <property type="entry name" value="DGQHR"/>
    <property type="match status" value="1"/>
</dbReference>
<name>A0ABD4VXT1_BACFG</name>
<dbReference type="Pfam" id="PF14072">
    <property type="entry name" value="DndB"/>
    <property type="match status" value="1"/>
</dbReference>
<gene>
    <name evidence="1" type="ORF">O1422_19185</name>
</gene>